<comment type="catalytic activity">
    <reaction evidence="17">
        <text>L-seryl-[rhodopsin] + ATP = O-phospho-L-seryl-[rhodopsin] + ADP + H(+)</text>
        <dbReference type="Rhea" id="RHEA:23356"/>
        <dbReference type="Rhea" id="RHEA-COMP:14594"/>
        <dbReference type="Rhea" id="RHEA-COMP:14595"/>
        <dbReference type="ChEBI" id="CHEBI:15378"/>
        <dbReference type="ChEBI" id="CHEBI:29999"/>
        <dbReference type="ChEBI" id="CHEBI:30616"/>
        <dbReference type="ChEBI" id="CHEBI:83421"/>
        <dbReference type="ChEBI" id="CHEBI:456216"/>
        <dbReference type="EC" id="2.7.11.14"/>
    </reaction>
</comment>
<gene>
    <name evidence="24" type="primary">GRK7</name>
</gene>
<evidence type="ECO:0000256" key="14">
    <source>
        <dbReference type="ARBA" id="ARBA00023305"/>
    </source>
</evidence>
<keyword evidence="10 18" id="KW-0067">ATP-binding</keyword>
<dbReference type="PANTHER" id="PTHR24355:SF12">
    <property type="entry name" value="RHODOPSIN KINASE GRK7"/>
    <property type="match status" value="1"/>
</dbReference>
<feature type="domain" description="Protein kinase" evidence="20">
    <location>
        <begin position="188"/>
        <end position="451"/>
    </location>
</feature>
<dbReference type="SMART" id="SM00133">
    <property type="entry name" value="S_TK_X"/>
    <property type="match status" value="1"/>
</dbReference>
<evidence type="ECO:0000256" key="9">
    <source>
        <dbReference type="ARBA" id="ARBA00022777"/>
    </source>
</evidence>
<evidence type="ECO:0000256" key="10">
    <source>
        <dbReference type="ARBA" id="ARBA00022840"/>
    </source>
</evidence>
<evidence type="ECO:0000256" key="4">
    <source>
        <dbReference type="ARBA" id="ARBA00022527"/>
    </source>
</evidence>
<evidence type="ECO:0000259" key="20">
    <source>
        <dbReference type="PROSITE" id="PS50011"/>
    </source>
</evidence>
<dbReference type="PROSITE" id="PS00108">
    <property type="entry name" value="PROTEIN_KINASE_ST"/>
    <property type="match status" value="1"/>
</dbReference>
<dbReference type="InterPro" id="IPR016137">
    <property type="entry name" value="RGS"/>
</dbReference>
<evidence type="ECO:0000259" key="21">
    <source>
        <dbReference type="PROSITE" id="PS50132"/>
    </source>
</evidence>
<keyword evidence="23" id="KW-1185">Reference proteome</keyword>
<dbReference type="PROSITE" id="PS50132">
    <property type="entry name" value="RGS"/>
    <property type="match status" value="1"/>
</dbReference>
<dbReference type="GO" id="GO:0016301">
    <property type="term" value="F:kinase activity"/>
    <property type="evidence" value="ECO:0007669"/>
    <property type="project" value="UniProtKB-KW"/>
</dbReference>
<dbReference type="EC" id="2.7.11.-" evidence="19"/>
<evidence type="ECO:0000256" key="2">
    <source>
        <dbReference type="ARBA" id="ARBA00009793"/>
    </source>
</evidence>
<dbReference type="InterPro" id="IPR000719">
    <property type="entry name" value="Prot_kinase_dom"/>
</dbReference>
<evidence type="ECO:0000256" key="5">
    <source>
        <dbReference type="ARBA" id="ARBA00022553"/>
    </source>
</evidence>
<dbReference type="PRINTS" id="PR00717">
    <property type="entry name" value="GPCRKINASE"/>
</dbReference>
<dbReference type="SUPFAM" id="SSF48097">
    <property type="entry name" value="Regulator of G-protein signaling, RGS"/>
    <property type="match status" value="1"/>
</dbReference>
<dbReference type="Gene3D" id="3.30.200.20">
    <property type="entry name" value="Phosphorylase Kinase, domain 1"/>
    <property type="match status" value="1"/>
</dbReference>
<evidence type="ECO:0000256" key="3">
    <source>
        <dbReference type="ARBA" id="ARBA00022481"/>
    </source>
</evidence>
<keyword evidence="6" id="KW-0716">Sensory transduction</keyword>
<feature type="binding site" evidence="18">
    <location>
        <position position="217"/>
    </location>
    <ligand>
        <name>ATP</name>
        <dbReference type="ChEBI" id="CHEBI:30616"/>
    </ligand>
</feature>
<feature type="domain" description="RGS" evidence="21">
    <location>
        <begin position="62"/>
        <end position="173"/>
    </location>
</feature>
<dbReference type="Gene3D" id="1.10.510.10">
    <property type="entry name" value="Transferase(Phosphotransferase) domain 1"/>
    <property type="match status" value="1"/>
</dbReference>
<comment type="function">
    <text evidence="15">Retina-specific kinase involved in the shutoff of the photoresponse and adaptation to changing light conditions via cone opsin phosphorylation, including rhodopsin (RHO).</text>
</comment>
<dbReference type="SMART" id="SM00220">
    <property type="entry name" value="S_TKc"/>
    <property type="match status" value="1"/>
</dbReference>
<dbReference type="SUPFAM" id="SSF56112">
    <property type="entry name" value="Protein kinase-like (PK-like)"/>
    <property type="match status" value="1"/>
</dbReference>
<evidence type="ECO:0000256" key="18">
    <source>
        <dbReference type="PROSITE-ProRule" id="PRU10141"/>
    </source>
</evidence>
<dbReference type="PROSITE" id="PS00107">
    <property type="entry name" value="PROTEIN_KINASE_ATP"/>
    <property type="match status" value="1"/>
</dbReference>
<dbReference type="InterPro" id="IPR044926">
    <property type="entry name" value="RGS_subdomain_2"/>
</dbReference>
<keyword evidence="24" id="KW-0675">Receptor</keyword>
<evidence type="ECO:0000256" key="11">
    <source>
        <dbReference type="ARBA" id="ARBA00023136"/>
    </source>
</evidence>
<dbReference type="SMART" id="SM00315">
    <property type="entry name" value="RGS"/>
    <property type="match status" value="1"/>
</dbReference>
<evidence type="ECO:0000313" key="23">
    <source>
        <dbReference type="Proteomes" id="UP000694871"/>
    </source>
</evidence>
<organism evidence="23 24">
    <name type="scientific">Gekko japonicus</name>
    <name type="common">Schlegel's Japanese gecko</name>
    <dbReference type="NCBI Taxonomy" id="146911"/>
    <lineage>
        <taxon>Eukaryota</taxon>
        <taxon>Metazoa</taxon>
        <taxon>Chordata</taxon>
        <taxon>Craniata</taxon>
        <taxon>Vertebrata</taxon>
        <taxon>Euteleostomi</taxon>
        <taxon>Lepidosauria</taxon>
        <taxon>Squamata</taxon>
        <taxon>Bifurcata</taxon>
        <taxon>Gekkota</taxon>
        <taxon>Gekkonidae</taxon>
        <taxon>Gekkoninae</taxon>
        <taxon>Gekko</taxon>
    </lineage>
</organism>
<keyword evidence="14" id="KW-0844">Vision</keyword>
<dbReference type="GeneID" id="107112349"/>
<evidence type="ECO:0000259" key="22">
    <source>
        <dbReference type="PROSITE" id="PS51285"/>
    </source>
</evidence>
<evidence type="ECO:0000256" key="13">
    <source>
        <dbReference type="ARBA" id="ARBA00023289"/>
    </source>
</evidence>
<dbReference type="InterPro" id="IPR017441">
    <property type="entry name" value="Protein_kinase_ATP_BS"/>
</dbReference>
<comment type="similarity">
    <text evidence="2 19">Belongs to the protein kinase superfamily. AGC Ser/Thr protein kinase family. GPRK subfamily.</text>
</comment>
<dbReference type="InterPro" id="IPR000961">
    <property type="entry name" value="AGC-kinase_C"/>
</dbReference>
<dbReference type="PROSITE" id="PS51285">
    <property type="entry name" value="AGC_KINASE_CTER"/>
    <property type="match status" value="1"/>
</dbReference>
<evidence type="ECO:0000256" key="6">
    <source>
        <dbReference type="ARBA" id="ARBA00022606"/>
    </source>
</evidence>
<keyword evidence="4 19" id="KW-0723">Serine/threonine-protein kinase</keyword>
<dbReference type="Gene3D" id="1.10.167.10">
    <property type="entry name" value="Regulator of G-protein Signalling 4, domain 2"/>
    <property type="match status" value="1"/>
</dbReference>
<comment type="subcellular location">
    <subcellularLocation>
        <location evidence="1">Membrane</location>
        <topology evidence="1">Lipid-anchor</topology>
    </subcellularLocation>
</comment>
<dbReference type="Proteomes" id="UP000694871">
    <property type="component" value="Unplaced"/>
</dbReference>
<evidence type="ECO:0000313" key="24">
    <source>
        <dbReference type="RefSeq" id="XP_015268958.1"/>
    </source>
</evidence>
<dbReference type="RefSeq" id="XP_015268958.1">
    <property type="nucleotide sequence ID" value="XM_015413472.1"/>
</dbReference>
<evidence type="ECO:0000256" key="19">
    <source>
        <dbReference type="RuleBase" id="RU000308"/>
    </source>
</evidence>
<dbReference type="InterPro" id="IPR011009">
    <property type="entry name" value="Kinase-like_dom_sf"/>
</dbReference>
<keyword evidence="8 18" id="KW-0547">Nucleotide-binding</keyword>
<keyword evidence="5" id="KW-0597">Phosphoprotein</keyword>
<evidence type="ECO:0000256" key="1">
    <source>
        <dbReference type="ARBA" id="ARBA00004635"/>
    </source>
</evidence>
<keyword evidence="9 19" id="KW-0418">Kinase</keyword>
<evidence type="ECO:0000256" key="12">
    <source>
        <dbReference type="ARBA" id="ARBA00023288"/>
    </source>
</evidence>
<dbReference type="InterPro" id="IPR008271">
    <property type="entry name" value="Ser/Thr_kinase_AS"/>
</dbReference>
<dbReference type="PANTHER" id="PTHR24355">
    <property type="entry name" value="G PROTEIN-COUPLED RECEPTOR KINASE/RIBOSOMAL PROTEIN S6 KINASE"/>
    <property type="match status" value="1"/>
</dbReference>
<dbReference type="Pfam" id="PF00069">
    <property type="entry name" value="Pkinase"/>
    <property type="match status" value="1"/>
</dbReference>
<proteinExistence type="inferred from homology"/>
<accession>A0ABM1K5H1</accession>
<sequence length="546" mass="62626">MCDMGGLDNLIANTAYLQARKSGDAENKEIQKRRKSLALPRIDEFTELRNSIKVEYEHICEKQPIGRNFFKEFVESVPEYRLASEFLDEADGWELAEDKIKSSILEGLVNMYLKNISNSYLKFLSPDLAKKCQAATKNDFETVMVLAMEEAKAFLKEEPFEEFQKSQYFEKFLQWKAFEKQPVSERHFEEFRVLGKGGFGEVCAVQVKNTGKMYACKKLDKKRLKKKNGEKMALLEKQILERVNSRFIVSLAYAYQTKTDLCLVMSLMNGGDLRFHIYSTGERGLKMDRVIYYSAQMTCGLLHLHSINVVYRDMKPDNVLLDEHGNCRLSDLGLAVKVKDDKPITQRAGTNGYMAPEILKEDETYSYPADWFSLGCTIYEMVAARTPFRDHKEKISKEELKRRTIEDEVKFEHSGFDEAAKDICRMFLAKKVENRLGSRSANDDPRKHHFFKSINFRRLEAGVTDPPFVPDPSVVYAKDVADIDDFSEIRGIEFNDKDNQFFKKFSTGAVSVSWQNEVIETGLFAELNDPNRVIGAGGKSAVCLLL</sequence>
<keyword evidence="12" id="KW-0449">Lipoprotein</keyword>
<protein>
    <recommendedName>
        <fullName evidence="19">G protein-coupled receptor kinase</fullName>
        <ecNumber evidence="19">2.7.11.-</ecNumber>
    </recommendedName>
</protein>
<comment type="catalytic activity">
    <reaction evidence="16">
        <text>L-threonyl-[rhodopsin] + ATP = O-phospho-L-threonyl-[rhodopsin] + ADP + H(+)</text>
        <dbReference type="Rhea" id="RHEA:56552"/>
        <dbReference type="Rhea" id="RHEA-COMP:14596"/>
        <dbReference type="Rhea" id="RHEA-COMP:14597"/>
        <dbReference type="ChEBI" id="CHEBI:15378"/>
        <dbReference type="ChEBI" id="CHEBI:30013"/>
        <dbReference type="ChEBI" id="CHEBI:30616"/>
        <dbReference type="ChEBI" id="CHEBI:61977"/>
        <dbReference type="ChEBI" id="CHEBI:456216"/>
        <dbReference type="EC" id="2.7.11.14"/>
    </reaction>
</comment>
<keyword evidence="7 19" id="KW-0808">Transferase</keyword>
<feature type="domain" description="AGC-kinase C-terminal" evidence="22">
    <location>
        <begin position="452"/>
        <end position="517"/>
    </location>
</feature>
<dbReference type="InterPro" id="IPR000239">
    <property type="entry name" value="GPCR_kinase"/>
</dbReference>
<evidence type="ECO:0000256" key="7">
    <source>
        <dbReference type="ARBA" id="ARBA00022679"/>
    </source>
</evidence>
<keyword evidence="3" id="KW-0488">Methylation</keyword>
<dbReference type="InterPro" id="IPR036305">
    <property type="entry name" value="RGS_sf"/>
</dbReference>
<evidence type="ECO:0000256" key="8">
    <source>
        <dbReference type="ARBA" id="ARBA00022741"/>
    </source>
</evidence>
<evidence type="ECO:0000256" key="15">
    <source>
        <dbReference type="ARBA" id="ARBA00037736"/>
    </source>
</evidence>
<name>A0ABM1K5H1_GEKJA</name>
<evidence type="ECO:0000256" key="17">
    <source>
        <dbReference type="ARBA" id="ARBA00049249"/>
    </source>
</evidence>
<evidence type="ECO:0000256" key="16">
    <source>
        <dbReference type="ARBA" id="ARBA00048717"/>
    </source>
</evidence>
<keyword evidence="11" id="KW-0472">Membrane</keyword>
<dbReference type="PROSITE" id="PS50011">
    <property type="entry name" value="PROTEIN_KINASE_DOM"/>
    <property type="match status" value="1"/>
</dbReference>
<reference evidence="24" key="1">
    <citation type="submission" date="2025-08" db="UniProtKB">
        <authorList>
            <consortium name="RefSeq"/>
        </authorList>
    </citation>
    <scope>IDENTIFICATION</scope>
</reference>
<keyword evidence="13" id="KW-0636">Prenylation</keyword>
<dbReference type="Pfam" id="PF00615">
    <property type="entry name" value="RGS"/>
    <property type="match status" value="1"/>
</dbReference>